<evidence type="ECO:0008006" key="6">
    <source>
        <dbReference type="Google" id="ProtNLM"/>
    </source>
</evidence>
<protein>
    <recommendedName>
        <fullName evidence="6">DUF5626 domain-containing protein</fullName>
    </recommendedName>
</protein>
<feature type="chain" id="PRO_5036349648" description="DUF5626 domain-containing protein" evidence="1">
    <location>
        <begin position="25"/>
        <end position="140"/>
    </location>
</feature>
<evidence type="ECO:0000313" key="3">
    <source>
        <dbReference type="EMBL" id="RHA73666.1"/>
    </source>
</evidence>
<evidence type="ECO:0000313" key="5">
    <source>
        <dbReference type="Proteomes" id="UP000285740"/>
    </source>
</evidence>
<dbReference type="Proteomes" id="UP000284598">
    <property type="component" value="Unassembled WGS sequence"/>
</dbReference>
<organism evidence="3 5">
    <name type="scientific">Eubacterium ventriosum</name>
    <dbReference type="NCBI Taxonomy" id="39496"/>
    <lineage>
        <taxon>Bacteria</taxon>
        <taxon>Bacillati</taxon>
        <taxon>Bacillota</taxon>
        <taxon>Clostridia</taxon>
        <taxon>Eubacteriales</taxon>
        <taxon>Eubacteriaceae</taxon>
        <taxon>Eubacterium</taxon>
    </lineage>
</organism>
<feature type="signal peptide" evidence="1">
    <location>
        <begin position="1"/>
        <end position="24"/>
    </location>
</feature>
<keyword evidence="1" id="KW-0732">Signal</keyword>
<dbReference type="EMBL" id="QSFO01000006">
    <property type="protein sequence ID" value="RHA54815.1"/>
    <property type="molecule type" value="Genomic_DNA"/>
</dbReference>
<dbReference type="RefSeq" id="WP_117901568.1">
    <property type="nucleotide sequence ID" value="NZ_JANGEU010000002.1"/>
</dbReference>
<dbReference type="Proteomes" id="UP000285740">
    <property type="component" value="Unassembled WGS sequence"/>
</dbReference>
<sequence>MKKKLFTIILAFVMMTSFIVEVYAEEAQDNYGVEPFYTNTSLVTANLRLSGATAICNAQNVMTKNKKSKITMTLQKSSDKSTYSKVKAWSQESTGTGNKTLEKRNAITKGYYYRLRVVVRIYSGTEVIEKITKYSTVKYY</sequence>
<evidence type="ECO:0000256" key="1">
    <source>
        <dbReference type="SAM" id="SignalP"/>
    </source>
</evidence>
<comment type="caution">
    <text evidence="3">The sequence shown here is derived from an EMBL/GenBank/DDBJ whole genome shotgun (WGS) entry which is preliminary data.</text>
</comment>
<proteinExistence type="predicted"/>
<evidence type="ECO:0000313" key="2">
    <source>
        <dbReference type="EMBL" id="RHA54815.1"/>
    </source>
</evidence>
<dbReference type="EMBL" id="QSFV01000095">
    <property type="protein sequence ID" value="RHA73666.1"/>
    <property type="molecule type" value="Genomic_DNA"/>
</dbReference>
<accession>A0A413SWM0</accession>
<name>A0A413SWM0_9FIRM</name>
<evidence type="ECO:0000313" key="4">
    <source>
        <dbReference type="Proteomes" id="UP000284598"/>
    </source>
</evidence>
<gene>
    <name evidence="3" type="ORF">DW918_12750</name>
    <name evidence="2" type="ORF">DW929_06245</name>
</gene>
<reference evidence="4 5" key="1">
    <citation type="submission" date="2018-08" db="EMBL/GenBank/DDBJ databases">
        <title>A genome reference for cultivated species of the human gut microbiota.</title>
        <authorList>
            <person name="Zou Y."/>
            <person name="Xue W."/>
            <person name="Luo G."/>
        </authorList>
    </citation>
    <scope>NUCLEOTIDE SEQUENCE [LARGE SCALE GENOMIC DNA]</scope>
    <source>
        <strain evidence="3 5">AM42-30</strain>
        <strain evidence="2 4">AM43-2</strain>
    </source>
</reference>
<dbReference type="AlphaFoldDB" id="A0A413SWM0"/>